<sequence>MGSKLLFALCAAFFCKVQSQACGYPPMGPQIMSPPLMATQQVVAPPVCATTIVDNSVSNALANALQLLIVSDLIESKLGPVLGNGNAFNTLGPILETISTPCGSALEIISHIQELSPCGTTLEFIQPRGSSIVETIQPDMFGGYTETFAPFYGPSGPIVETLQPNICGGITETFSPYRSGPIVEKIQPNIFGGVTETISSRYGPQIVEQFIPNPYGYTESVGANFCGVNELNPFYNGLTEIVSSSCALPSPVITPSYYERVSEIVPPTAQFLPNYYGGVTEIMTPPMAAEVLFPSSIPAQLSCNFGYNLPSNTPCVNVNVETLPFEPCGCKSCSKGYYY</sequence>
<proteinExistence type="predicted"/>
<dbReference type="AlphaFoldDB" id="A0A821WB21"/>
<protein>
    <submittedName>
        <fullName evidence="2">Uncharacterized protein</fullName>
    </submittedName>
</protein>
<feature type="chain" id="PRO_5033009619" evidence="1">
    <location>
        <begin position="20"/>
        <end position="339"/>
    </location>
</feature>
<accession>A0A821WB21</accession>
<organism evidence="2 3">
    <name type="scientific">Pieris macdunnoughi</name>
    <dbReference type="NCBI Taxonomy" id="345717"/>
    <lineage>
        <taxon>Eukaryota</taxon>
        <taxon>Metazoa</taxon>
        <taxon>Ecdysozoa</taxon>
        <taxon>Arthropoda</taxon>
        <taxon>Hexapoda</taxon>
        <taxon>Insecta</taxon>
        <taxon>Pterygota</taxon>
        <taxon>Neoptera</taxon>
        <taxon>Endopterygota</taxon>
        <taxon>Lepidoptera</taxon>
        <taxon>Glossata</taxon>
        <taxon>Ditrysia</taxon>
        <taxon>Papilionoidea</taxon>
        <taxon>Pieridae</taxon>
        <taxon>Pierinae</taxon>
        <taxon>Pieris</taxon>
    </lineage>
</organism>
<gene>
    <name evidence="2" type="ORF">PMACD_LOCUS13186</name>
</gene>
<keyword evidence="1" id="KW-0732">Signal</keyword>
<evidence type="ECO:0000313" key="3">
    <source>
        <dbReference type="Proteomes" id="UP000663880"/>
    </source>
</evidence>
<name>A0A821WB21_9NEOP</name>
<feature type="signal peptide" evidence="1">
    <location>
        <begin position="1"/>
        <end position="19"/>
    </location>
</feature>
<keyword evidence="3" id="KW-1185">Reference proteome</keyword>
<dbReference type="EMBL" id="CAJOBZ010000061">
    <property type="protein sequence ID" value="CAF4922875.1"/>
    <property type="molecule type" value="Genomic_DNA"/>
</dbReference>
<evidence type="ECO:0000256" key="1">
    <source>
        <dbReference type="SAM" id="SignalP"/>
    </source>
</evidence>
<reference evidence="2" key="1">
    <citation type="submission" date="2021-02" db="EMBL/GenBank/DDBJ databases">
        <authorList>
            <person name="Steward A R."/>
        </authorList>
    </citation>
    <scope>NUCLEOTIDE SEQUENCE</scope>
</reference>
<dbReference type="Proteomes" id="UP000663880">
    <property type="component" value="Unassembled WGS sequence"/>
</dbReference>
<evidence type="ECO:0000313" key="2">
    <source>
        <dbReference type="EMBL" id="CAF4922875.1"/>
    </source>
</evidence>
<dbReference type="OrthoDB" id="7462733at2759"/>
<comment type="caution">
    <text evidence="2">The sequence shown here is derived from an EMBL/GenBank/DDBJ whole genome shotgun (WGS) entry which is preliminary data.</text>
</comment>